<dbReference type="AlphaFoldDB" id="A0A8J9UZ03"/>
<accession>A0A8J9UZ03</accession>
<dbReference type="EMBL" id="OV170227">
    <property type="protein sequence ID" value="CAH0729081.1"/>
    <property type="molecule type" value="Genomic_DNA"/>
</dbReference>
<evidence type="ECO:0000313" key="2">
    <source>
        <dbReference type="EMBL" id="CAH0729081.1"/>
    </source>
</evidence>
<dbReference type="Proteomes" id="UP000838878">
    <property type="component" value="Chromosome 7"/>
</dbReference>
<reference evidence="2" key="1">
    <citation type="submission" date="2021-12" db="EMBL/GenBank/DDBJ databases">
        <authorList>
            <person name="Martin H S."/>
        </authorList>
    </citation>
    <scope>NUCLEOTIDE SEQUENCE</scope>
</reference>
<keyword evidence="3" id="KW-1185">Reference proteome</keyword>
<organism evidence="2 3">
    <name type="scientific">Brenthis ino</name>
    <name type="common">lesser marbled fritillary</name>
    <dbReference type="NCBI Taxonomy" id="405034"/>
    <lineage>
        <taxon>Eukaryota</taxon>
        <taxon>Metazoa</taxon>
        <taxon>Ecdysozoa</taxon>
        <taxon>Arthropoda</taxon>
        <taxon>Hexapoda</taxon>
        <taxon>Insecta</taxon>
        <taxon>Pterygota</taxon>
        <taxon>Neoptera</taxon>
        <taxon>Endopterygota</taxon>
        <taxon>Lepidoptera</taxon>
        <taxon>Glossata</taxon>
        <taxon>Ditrysia</taxon>
        <taxon>Papilionoidea</taxon>
        <taxon>Nymphalidae</taxon>
        <taxon>Heliconiinae</taxon>
        <taxon>Argynnini</taxon>
        <taxon>Brenthis</taxon>
    </lineage>
</organism>
<protein>
    <submittedName>
        <fullName evidence="2">Uncharacterized protein</fullName>
    </submittedName>
</protein>
<feature type="compositionally biased region" description="Basic and acidic residues" evidence="1">
    <location>
        <begin position="50"/>
        <end position="68"/>
    </location>
</feature>
<evidence type="ECO:0000256" key="1">
    <source>
        <dbReference type="SAM" id="MobiDB-lite"/>
    </source>
</evidence>
<feature type="region of interest" description="Disordered" evidence="1">
    <location>
        <begin position="40"/>
        <end position="68"/>
    </location>
</feature>
<proteinExistence type="predicted"/>
<feature type="non-terminal residue" evidence="2">
    <location>
        <position position="68"/>
    </location>
</feature>
<name>A0A8J9UZ03_9NEOP</name>
<evidence type="ECO:0000313" key="3">
    <source>
        <dbReference type="Proteomes" id="UP000838878"/>
    </source>
</evidence>
<sequence>MYLHHTPQTQLHENVKNTVFIAHALAPSLSRSHYTVVTRAAPRLASRPPRWRERGGRLEADTRRKNIN</sequence>
<gene>
    <name evidence="2" type="ORF">BINO364_LOCUS14231</name>
</gene>